<dbReference type="InterPro" id="IPR036561">
    <property type="entry name" value="MAM33_sf"/>
</dbReference>
<dbReference type="Proteomes" id="UP000663866">
    <property type="component" value="Unassembled WGS sequence"/>
</dbReference>
<organism evidence="4 5">
    <name type="scientific">Rotaria magnacalcarata</name>
    <dbReference type="NCBI Taxonomy" id="392030"/>
    <lineage>
        <taxon>Eukaryota</taxon>
        <taxon>Metazoa</taxon>
        <taxon>Spiralia</taxon>
        <taxon>Gnathifera</taxon>
        <taxon>Rotifera</taxon>
        <taxon>Eurotatoria</taxon>
        <taxon>Bdelloidea</taxon>
        <taxon>Philodinida</taxon>
        <taxon>Philodinidae</taxon>
        <taxon>Rotaria</taxon>
    </lineage>
</organism>
<dbReference type="PANTHER" id="PTHR10826">
    <property type="entry name" value="COMPLEMENT COMPONENT 1"/>
    <property type="match status" value="1"/>
</dbReference>
<comment type="caution">
    <text evidence="4">The sequence shown here is derived from an EMBL/GenBank/DDBJ whole genome shotgun (WGS) entry which is preliminary data.</text>
</comment>
<evidence type="ECO:0000313" key="4">
    <source>
        <dbReference type="EMBL" id="CAF3768952.1"/>
    </source>
</evidence>
<dbReference type="SUPFAM" id="SSF54529">
    <property type="entry name" value="Mitochondrial glycoprotein MAM33-like"/>
    <property type="match status" value="1"/>
</dbReference>
<dbReference type="AlphaFoldDB" id="A0A818ZHW5"/>
<proteinExistence type="inferred from homology"/>
<dbReference type="EMBL" id="CAJNRF010018192">
    <property type="protein sequence ID" value="CAF2250327.1"/>
    <property type="molecule type" value="Genomic_DNA"/>
</dbReference>
<feature type="compositionally biased region" description="Low complexity" evidence="2">
    <location>
        <begin position="177"/>
        <end position="192"/>
    </location>
</feature>
<dbReference type="Pfam" id="PF02330">
    <property type="entry name" value="MAM33"/>
    <property type="match status" value="1"/>
</dbReference>
<feature type="compositionally biased region" description="Polar residues" evidence="2">
    <location>
        <begin position="135"/>
        <end position="150"/>
    </location>
</feature>
<dbReference type="PANTHER" id="PTHR10826:SF1">
    <property type="entry name" value="COMPLEMENT COMPONENT 1 Q SUBCOMPONENT-BINDING PROTEIN, MITOCHONDRIAL"/>
    <property type="match status" value="1"/>
</dbReference>
<feature type="region of interest" description="Disordered" evidence="2">
    <location>
        <begin position="174"/>
        <end position="195"/>
    </location>
</feature>
<gene>
    <name evidence="4" type="ORF">OVN521_LOCUS2122</name>
    <name evidence="3" type="ORF">WKI299_LOCUS37001</name>
</gene>
<protein>
    <recommendedName>
        <fullName evidence="6">Complement component 1 Q subcomponent-binding protein, mitochondrial</fullName>
    </recommendedName>
</protein>
<dbReference type="Gene3D" id="3.10.280.10">
    <property type="entry name" value="Mitochondrial glycoprotein"/>
    <property type="match status" value="1"/>
</dbReference>
<evidence type="ECO:0000313" key="3">
    <source>
        <dbReference type="EMBL" id="CAF2250327.1"/>
    </source>
</evidence>
<evidence type="ECO:0000256" key="2">
    <source>
        <dbReference type="SAM" id="MobiDB-lite"/>
    </source>
</evidence>
<evidence type="ECO:0000313" key="5">
    <source>
        <dbReference type="Proteomes" id="UP000663866"/>
    </source>
</evidence>
<comment type="similarity">
    <text evidence="1">Belongs to the MAM33 family.</text>
</comment>
<dbReference type="GO" id="GO:0042256">
    <property type="term" value="P:cytosolic ribosome assembly"/>
    <property type="evidence" value="ECO:0007669"/>
    <property type="project" value="TreeGrafter"/>
</dbReference>
<evidence type="ECO:0008006" key="6">
    <source>
        <dbReference type="Google" id="ProtNLM"/>
    </source>
</evidence>
<feature type="compositionally biased region" description="Basic and acidic residues" evidence="2">
    <location>
        <begin position="124"/>
        <end position="134"/>
    </location>
</feature>
<sequence length="274" mass="31332">MSLRNLTRGLFQLAMHRRFYSSIQQQVFTRKLVLNNQRFTSVRSFSSIQTNENVYKDLNQFLDKEIQLERVTQKHPSNLPAIQGFEVTTEGPEVTLIRQSGKEKITVKFNVTNTVNATDSDDEANLHAPDRQQSDAEVTQPSSQLKSRPTFTVDFNRGGQTLSFLCSYLPHDYSDVPEQNQGGENQPQPGENENGKLEDFQIDEFAIHEGDWNDSVYSADCAVIDGELYDKLLNLLEEHGIGEDFANQLIDFSTAYEHRQYIGLLEKLQKFSKK</sequence>
<name>A0A818ZHW5_9BILA</name>
<accession>A0A818ZHW5</accession>
<dbReference type="GO" id="GO:0005759">
    <property type="term" value="C:mitochondrial matrix"/>
    <property type="evidence" value="ECO:0007669"/>
    <property type="project" value="InterPro"/>
</dbReference>
<reference evidence="4" key="1">
    <citation type="submission" date="2021-02" db="EMBL/GenBank/DDBJ databases">
        <authorList>
            <person name="Nowell W R."/>
        </authorList>
    </citation>
    <scope>NUCLEOTIDE SEQUENCE</scope>
</reference>
<feature type="region of interest" description="Disordered" evidence="2">
    <location>
        <begin position="116"/>
        <end position="151"/>
    </location>
</feature>
<evidence type="ECO:0000256" key="1">
    <source>
        <dbReference type="ARBA" id="ARBA00005457"/>
    </source>
</evidence>
<dbReference type="Proteomes" id="UP000663856">
    <property type="component" value="Unassembled WGS sequence"/>
</dbReference>
<keyword evidence="5" id="KW-1185">Reference proteome</keyword>
<dbReference type="EMBL" id="CAJOBG010000159">
    <property type="protein sequence ID" value="CAF3768952.1"/>
    <property type="molecule type" value="Genomic_DNA"/>
</dbReference>
<dbReference type="InterPro" id="IPR003428">
    <property type="entry name" value="MAM33"/>
</dbReference>